<comment type="caution">
    <text evidence="2">The sequence shown here is derived from an EMBL/GenBank/DDBJ whole genome shotgun (WGS) entry which is preliminary data.</text>
</comment>
<dbReference type="AlphaFoldDB" id="A0A813JQR0"/>
<dbReference type="Proteomes" id="UP000626109">
    <property type="component" value="Unassembled WGS sequence"/>
</dbReference>
<keyword evidence="1" id="KW-0812">Transmembrane</keyword>
<protein>
    <submittedName>
        <fullName evidence="2">Uncharacterized protein</fullName>
    </submittedName>
</protein>
<gene>
    <name evidence="2" type="ORF">PGLA2088_LOCUS23134</name>
</gene>
<sequence>MGHCEYSWTKGDVFARFGVNWDDPHYGLTGQVAANIFRLIVNSRTRNLLQTWEKMMMDWWLCSDEASVNKSAQSPFFGGDHRHDQSILGMLLKANVKGVRKCTRFEESETVQEEADGHYSPFRRNLSKGGPHLAVQEEAESGWSLHPEFGIDGLRVRYLFTNTWHNFEGPGKMPTAISQITHLYMASGGFLACLMLATWALDKARKAKKTSSAEHAHPEEAEPKPKERIIKTLRNWLAIDG</sequence>
<keyword evidence="1" id="KW-0472">Membrane</keyword>
<evidence type="ECO:0000256" key="1">
    <source>
        <dbReference type="SAM" id="Phobius"/>
    </source>
</evidence>
<keyword evidence="1" id="KW-1133">Transmembrane helix</keyword>
<dbReference type="EMBL" id="CAJNNW010026119">
    <property type="protein sequence ID" value="CAE8682825.1"/>
    <property type="molecule type" value="Genomic_DNA"/>
</dbReference>
<organism evidence="2 3">
    <name type="scientific">Polarella glacialis</name>
    <name type="common">Dinoflagellate</name>
    <dbReference type="NCBI Taxonomy" id="89957"/>
    <lineage>
        <taxon>Eukaryota</taxon>
        <taxon>Sar</taxon>
        <taxon>Alveolata</taxon>
        <taxon>Dinophyceae</taxon>
        <taxon>Suessiales</taxon>
        <taxon>Suessiaceae</taxon>
        <taxon>Polarella</taxon>
    </lineage>
</organism>
<feature type="transmembrane region" description="Helical" evidence="1">
    <location>
        <begin position="183"/>
        <end position="201"/>
    </location>
</feature>
<accession>A0A813JQR0</accession>
<evidence type="ECO:0000313" key="2">
    <source>
        <dbReference type="EMBL" id="CAE8682825.1"/>
    </source>
</evidence>
<evidence type="ECO:0000313" key="3">
    <source>
        <dbReference type="Proteomes" id="UP000626109"/>
    </source>
</evidence>
<proteinExistence type="predicted"/>
<reference evidence="2" key="1">
    <citation type="submission" date="2021-02" db="EMBL/GenBank/DDBJ databases">
        <authorList>
            <person name="Dougan E. K."/>
            <person name="Rhodes N."/>
            <person name="Thang M."/>
            <person name="Chan C."/>
        </authorList>
    </citation>
    <scope>NUCLEOTIDE SEQUENCE</scope>
</reference>
<name>A0A813JQR0_POLGL</name>